<dbReference type="Gene3D" id="1.20.1640.10">
    <property type="entry name" value="Multidrug efflux transporter AcrB transmembrane domain"/>
    <property type="match status" value="2"/>
</dbReference>
<reference evidence="2 3" key="1">
    <citation type="submission" date="2013-11" db="EMBL/GenBank/DDBJ databases">
        <title>Metagenomic analysis of a methanogenic consortium involved in long chain n-alkane degradation.</title>
        <authorList>
            <person name="Davidova I.A."/>
            <person name="Callaghan A.V."/>
            <person name="Wawrik B."/>
            <person name="Pruitt S."/>
            <person name="Marks C."/>
            <person name="Duncan K.E."/>
            <person name="Suflita J.M."/>
        </authorList>
    </citation>
    <scope>NUCLEOTIDE SEQUENCE [LARGE SCALE GENOMIC DNA]</scope>
    <source>
        <strain evidence="2 3">SPR</strain>
    </source>
</reference>
<feature type="transmembrane region" description="Helical" evidence="1">
    <location>
        <begin position="331"/>
        <end position="352"/>
    </location>
</feature>
<dbReference type="OrthoDB" id="9807612at2"/>
<feature type="transmembrane region" description="Helical" evidence="1">
    <location>
        <begin position="979"/>
        <end position="1004"/>
    </location>
</feature>
<dbReference type="SUPFAM" id="SSF82714">
    <property type="entry name" value="Multidrug efflux transporter AcrB TolC docking domain, DN and DC subdomains"/>
    <property type="match status" value="1"/>
</dbReference>
<dbReference type="Gene3D" id="3.30.70.1320">
    <property type="entry name" value="Multidrug efflux transporter AcrB pore domain like"/>
    <property type="match status" value="1"/>
</dbReference>
<dbReference type="GO" id="GO:0042910">
    <property type="term" value="F:xenobiotic transmembrane transporter activity"/>
    <property type="evidence" value="ECO:0007669"/>
    <property type="project" value="TreeGrafter"/>
</dbReference>
<proteinExistence type="predicted"/>
<dbReference type="Gene3D" id="3.30.70.1430">
    <property type="entry name" value="Multidrug efflux transporter AcrB pore domain"/>
    <property type="match status" value="2"/>
</dbReference>
<feature type="transmembrane region" description="Helical" evidence="1">
    <location>
        <begin position="388"/>
        <end position="411"/>
    </location>
</feature>
<dbReference type="AlphaFoldDB" id="A0A0D2HJL7"/>
<feature type="transmembrane region" description="Helical" evidence="1">
    <location>
        <begin position="432"/>
        <end position="451"/>
    </location>
</feature>
<dbReference type="InParanoid" id="A0A0D2HJL7"/>
<dbReference type="PANTHER" id="PTHR32063:SF18">
    <property type="entry name" value="CATION EFFLUX SYSTEM PROTEIN"/>
    <property type="match status" value="1"/>
</dbReference>
<dbReference type="SUPFAM" id="SSF82866">
    <property type="entry name" value="Multidrug efflux transporter AcrB transmembrane domain"/>
    <property type="match status" value="2"/>
</dbReference>
<dbReference type="GO" id="GO:0005886">
    <property type="term" value="C:plasma membrane"/>
    <property type="evidence" value="ECO:0007669"/>
    <property type="project" value="TreeGrafter"/>
</dbReference>
<name>A0A0D2HJL7_9BACT</name>
<dbReference type="Proteomes" id="UP000032233">
    <property type="component" value="Unassembled WGS sequence"/>
</dbReference>
<dbReference type="InterPro" id="IPR001036">
    <property type="entry name" value="Acrflvin-R"/>
</dbReference>
<accession>A0A0D2HJL7</accession>
<dbReference type="Gene3D" id="3.30.2090.10">
    <property type="entry name" value="Multidrug efflux transporter AcrB TolC docking domain, DN and DC subdomains"/>
    <property type="match status" value="2"/>
</dbReference>
<comment type="caution">
    <text evidence="2">The sequence shown here is derived from an EMBL/GenBank/DDBJ whole genome shotgun (WGS) entry which is preliminary data.</text>
</comment>
<evidence type="ECO:0000313" key="3">
    <source>
        <dbReference type="Proteomes" id="UP000032233"/>
    </source>
</evidence>
<dbReference type="RefSeq" id="WP_044352621.1">
    <property type="nucleotide sequence ID" value="NZ_AZAC01000078.1"/>
</dbReference>
<keyword evidence="1" id="KW-0472">Membrane</keyword>
<dbReference type="InterPro" id="IPR027463">
    <property type="entry name" value="AcrB_DN_DC_subdom"/>
</dbReference>
<feature type="transmembrane region" description="Helical" evidence="1">
    <location>
        <begin position="903"/>
        <end position="924"/>
    </location>
</feature>
<feature type="transmembrane region" description="Helical" evidence="1">
    <location>
        <begin position="877"/>
        <end position="897"/>
    </location>
</feature>
<keyword evidence="3" id="KW-1185">Reference proteome</keyword>
<dbReference type="PRINTS" id="PR00702">
    <property type="entry name" value="ACRIFLAVINRP"/>
</dbReference>
<feature type="transmembrane region" description="Helical" evidence="1">
    <location>
        <begin position="463"/>
        <end position="490"/>
    </location>
</feature>
<keyword evidence="1" id="KW-0812">Transmembrane</keyword>
<organism evidence="2 3">
    <name type="scientific">Dethiosulfatarculus sandiegensis</name>
    <dbReference type="NCBI Taxonomy" id="1429043"/>
    <lineage>
        <taxon>Bacteria</taxon>
        <taxon>Pseudomonadati</taxon>
        <taxon>Thermodesulfobacteriota</taxon>
        <taxon>Desulfarculia</taxon>
        <taxon>Desulfarculales</taxon>
        <taxon>Desulfarculaceae</taxon>
        <taxon>Dethiosulfatarculus</taxon>
    </lineage>
</organism>
<dbReference type="EMBL" id="AZAC01000078">
    <property type="protein sequence ID" value="KIX10848.1"/>
    <property type="molecule type" value="Genomic_DNA"/>
</dbReference>
<keyword evidence="1" id="KW-1133">Transmembrane helix</keyword>
<dbReference type="SUPFAM" id="SSF82693">
    <property type="entry name" value="Multidrug efflux transporter AcrB pore domain, PN1, PN2, PC1 and PC2 subdomains"/>
    <property type="match status" value="2"/>
</dbReference>
<dbReference type="Pfam" id="PF00873">
    <property type="entry name" value="ACR_tran"/>
    <property type="match status" value="1"/>
</dbReference>
<feature type="transmembrane region" description="Helical" evidence="1">
    <location>
        <begin position="952"/>
        <end position="973"/>
    </location>
</feature>
<dbReference type="PANTHER" id="PTHR32063">
    <property type="match status" value="1"/>
</dbReference>
<feature type="transmembrane region" description="Helical" evidence="1">
    <location>
        <begin position="359"/>
        <end position="382"/>
    </location>
</feature>
<protein>
    <submittedName>
        <fullName evidence="2">Multidrug transporter AcrB</fullName>
    </submittedName>
</protein>
<dbReference type="Gene3D" id="3.30.70.1440">
    <property type="entry name" value="Multidrug efflux transporter AcrB pore domain"/>
    <property type="match status" value="1"/>
</dbReference>
<dbReference type="STRING" id="1429043.X474_26670"/>
<gene>
    <name evidence="2" type="ORF">X474_26670</name>
</gene>
<sequence>MNLVNYSLKNRVTVLFFMFILIVGGVLAYTKMGKLEDPTFTIKTAMVVTAYPGASAHEVDQQVTRVVERAIQAAEEVESIKSLSRPGQSIIWVNIYEYNRTDKIQQLWDILRRRVGEVQGKLPPQAGPPIVMDDYSDVFGIFLALTGEGFSYAELKDYAEFMKRELVLVKDVKRINLVGERTEVINVGISRAKCSGAGISPVSIVKTLSSQNRMLASGAVNCGDARVRISETGSFEGPKDIENLIISSPGGAQIRLDELARVSRAYLDPPEPFIRFNGKPAIGLAISAANGANVVEMGLAVENRIEQMSARLPVGLEVHEVYFQSKFVKRAINAFLTNLGESVGIVLAVLLITMGIRSGLIISANLILSILATLVVMFAWGIDLQRVSLAALILVMGMIVDNAIVVVDGALTGIKKGEEKEKSISGIARQTALPLLGSTVIAALAFIPIYLAPINTGEYCASLFQVVAIALMASWVLAMTQTPVFGYYLLKVKPGKKTITDEKSLFHCLYKTLLRATLRHRLLTLLVMLVFLASGFAGLNLVSKIFFADSDKPQFFIDYRLPQGSRIQALSRDLAKAEKYISGLKEVKNHTACLGQSAPRFAAAITPEPHDPAYGQIVVSVHDYRKIDELAQNLEKWFAQNLPRGELHITKYISGPKSDYRVEARFTGPDPKVLRDLAEKTKHIMKKSGLAKNITDDWKQRILVLKANYSQQKGPQARVERKDLTNTLLSLTDGLTVTSFRENDKLIPIKVRLGDANLEKLAFSPVWGSQGRATTMGQVTNRQSLSWEDPIVRRYNRRRVIRAQCDPVEGVTSNGLLEQIQGKIEALPLPEGYHLEWEGEKELSDKGNKGVGTYLPLSLILMLVILVMLFNGVRQPLIIALVVPLATVGMAAGLLITGEPFGFLAMLGAYSLIGMLIKNAVVLLDQIKIETQAGKPALRAVIDSSVGRMRPVLMASITTILGMIPLLTDAMFSSMAVTIMFGLAFATILTLIVVPVLYTLFFGIKTKAA</sequence>
<feature type="transmembrane region" description="Helical" evidence="1">
    <location>
        <begin position="522"/>
        <end position="542"/>
    </location>
</feature>
<feature type="transmembrane region" description="Helical" evidence="1">
    <location>
        <begin position="851"/>
        <end position="870"/>
    </location>
</feature>
<evidence type="ECO:0000256" key="1">
    <source>
        <dbReference type="SAM" id="Phobius"/>
    </source>
</evidence>
<evidence type="ECO:0000313" key="2">
    <source>
        <dbReference type="EMBL" id="KIX10848.1"/>
    </source>
</evidence>
<dbReference type="PATRIC" id="fig|1429043.3.peg.5648"/>